<evidence type="ECO:0000313" key="3">
    <source>
        <dbReference type="EMBL" id="GGO00957.1"/>
    </source>
</evidence>
<dbReference type="Pfam" id="PF07007">
    <property type="entry name" value="LprI"/>
    <property type="match status" value="1"/>
</dbReference>
<gene>
    <name evidence="3" type="ORF">GCM10010969_22730</name>
</gene>
<dbReference type="EMBL" id="BMLN01000006">
    <property type="protein sequence ID" value="GGO00957.1"/>
    <property type="molecule type" value="Genomic_DNA"/>
</dbReference>
<protein>
    <recommendedName>
        <fullName evidence="2">Lysozyme inhibitor LprI-like N-terminal domain-containing protein</fullName>
    </recommendedName>
</protein>
<keyword evidence="4" id="KW-1185">Reference proteome</keyword>
<keyword evidence="1" id="KW-0175">Coiled coil</keyword>
<feature type="domain" description="Lysozyme inhibitor LprI-like N-terminal" evidence="2">
    <location>
        <begin position="117"/>
        <end position="210"/>
    </location>
</feature>
<feature type="coiled-coil region" evidence="1">
    <location>
        <begin position="61"/>
        <end position="124"/>
    </location>
</feature>
<dbReference type="Proteomes" id="UP000606653">
    <property type="component" value="Unassembled WGS sequence"/>
</dbReference>
<evidence type="ECO:0000259" key="2">
    <source>
        <dbReference type="Pfam" id="PF07007"/>
    </source>
</evidence>
<evidence type="ECO:0000313" key="4">
    <source>
        <dbReference type="Proteomes" id="UP000606653"/>
    </source>
</evidence>
<reference evidence="4" key="1">
    <citation type="journal article" date="2019" name="Int. J. Syst. Evol. Microbiol.">
        <title>The Global Catalogue of Microorganisms (GCM) 10K type strain sequencing project: providing services to taxonomists for standard genome sequencing and annotation.</title>
        <authorList>
            <consortium name="The Broad Institute Genomics Platform"/>
            <consortium name="The Broad Institute Genome Sequencing Center for Infectious Disease"/>
            <person name="Wu L."/>
            <person name="Ma J."/>
        </authorList>
    </citation>
    <scope>NUCLEOTIDE SEQUENCE [LARGE SCALE GENOMIC DNA]</scope>
    <source>
        <strain evidence="4">CGMCC 1.6964</strain>
    </source>
</reference>
<dbReference type="Gene3D" id="1.20.1270.180">
    <property type="match status" value="1"/>
</dbReference>
<name>A0ABQ2L5T2_9BACL</name>
<evidence type="ECO:0000256" key="1">
    <source>
        <dbReference type="SAM" id="Coils"/>
    </source>
</evidence>
<accession>A0ABQ2L5T2</accession>
<dbReference type="RefSeq" id="WP_018978732.1">
    <property type="nucleotide sequence ID" value="NZ_BMLN01000006.1"/>
</dbReference>
<organism evidence="3 4">
    <name type="scientific">Saccharibacillus kuerlensis</name>
    <dbReference type="NCBI Taxonomy" id="459527"/>
    <lineage>
        <taxon>Bacteria</taxon>
        <taxon>Bacillati</taxon>
        <taxon>Bacillota</taxon>
        <taxon>Bacilli</taxon>
        <taxon>Bacillales</taxon>
        <taxon>Paenibacillaceae</taxon>
        <taxon>Saccharibacillus</taxon>
    </lineage>
</organism>
<sequence>MNKKLLFYRLCTLVVLILAVCTCIIITEKLNSNAKQINALQSSLAEHQKIEKELNVVNTSLQESLNKAHETTNTLEKQIEESNHYGDYQGNKDFSDIINDNPIDKDYERELEKLQESAQSTTLEWGALQTKYITKWQNEMDAALDHLYKSLDEEDRMNLEQAQKSWHSYIEDNSNFVGDRFVYAGHFGTQGKVHLAAVELKRTRERAIELMEYIFSVDRTAVNFVYEDQK</sequence>
<proteinExistence type="predicted"/>
<comment type="caution">
    <text evidence="3">The sequence shown here is derived from an EMBL/GenBank/DDBJ whole genome shotgun (WGS) entry which is preliminary data.</text>
</comment>
<dbReference type="InterPro" id="IPR009739">
    <property type="entry name" value="LprI-like_N"/>
</dbReference>